<organism evidence="1 2">
    <name type="scientific">Klebsormidium nitens</name>
    <name type="common">Green alga</name>
    <name type="synonym">Ulothrix nitens</name>
    <dbReference type="NCBI Taxonomy" id="105231"/>
    <lineage>
        <taxon>Eukaryota</taxon>
        <taxon>Viridiplantae</taxon>
        <taxon>Streptophyta</taxon>
        <taxon>Klebsormidiophyceae</taxon>
        <taxon>Klebsormidiales</taxon>
        <taxon>Klebsormidiaceae</taxon>
        <taxon>Klebsormidium</taxon>
    </lineage>
</organism>
<name>A0A1Y1II85_KLENI</name>
<keyword evidence="2" id="KW-1185">Reference proteome</keyword>
<proteinExistence type="predicted"/>
<dbReference type="EMBL" id="DF237332">
    <property type="protein sequence ID" value="GAQ87858.1"/>
    <property type="molecule type" value="Genomic_DNA"/>
</dbReference>
<sequence>MSKHGAVYCCAVAVEALVKLFNPRAVTNTVKTLFQALLGDMDKVLRQNLGADGPGLLNLMKEDAKTTRQRDAIKASIKTLEDRAKLLVSVAP</sequence>
<gene>
    <name evidence="1" type="ORF">KFL_003830080</name>
</gene>
<reference evidence="1 2" key="1">
    <citation type="journal article" date="2014" name="Nat. Commun.">
        <title>Klebsormidium flaccidum genome reveals primary factors for plant terrestrial adaptation.</title>
        <authorList>
            <person name="Hori K."/>
            <person name="Maruyama F."/>
            <person name="Fujisawa T."/>
            <person name="Togashi T."/>
            <person name="Yamamoto N."/>
            <person name="Seo M."/>
            <person name="Sato S."/>
            <person name="Yamada T."/>
            <person name="Mori H."/>
            <person name="Tajima N."/>
            <person name="Moriyama T."/>
            <person name="Ikeuchi M."/>
            <person name="Watanabe M."/>
            <person name="Wada H."/>
            <person name="Kobayashi K."/>
            <person name="Saito M."/>
            <person name="Masuda T."/>
            <person name="Sasaki-Sekimoto Y."/>
            <person name="Mashiguchi K."/>
            <person name="Awai K."/>
            <person name="Shimojima M."/>
            <person name="Masuda S."/>
            <person name="Iwai M."/>
            <person name="Nobusawa T."/>
            <person name="Narise T."/>
            <person name="Kondo S."/>
            <person name="Saito H."/>
            <person name="Sato R."/>
            <person name="Murakawa M."/>
            <person name="Ihara Y."/>
            <person name="Oshima-Yamada Y."/>
            <person name="Ohtaka K."/>
            <person name="Satoh M."/>
            <person name="Sonobe K."/>
            <person name="Ishii M."/>
            <person name="Ohtani R."/>
            <person name="Kanamori-Sato M."/>
            <person name="Honoki R."/>
            <person name="Miyazaki D."/>
            <person name="Mochizuki H."/>
            <person name="Umetsu J."/>
            <person name="Higashi K."/>
            <person name="Shibata D."/>
            <person name="Kamiya Y."/>
            <person name="Sato N."/>
            <person name="Nakamura Y."/>
            <person name="Tabata S."/>
            <person name="Ida S."/>
            <person name="Kurokawa K."/>
            <person name="Ohta H."/>
        </authorList>
    </citation>
    <scope>NUCLEOTIDE SEQUENCE [LARGE SCALE GENOMIC DNA]</scope>
    <source>
        <strain evidence="1 2">NIES-2285</strain>
    </source>
</reference>
<dbReference type="Proteomes" id="UP000054558">
    <property type="component" value="Unassembled WGS sequence"/>
</dbReference>
<accession>A0A1Y1II85</accession>
<evidence type="ECO:0000313" key="2">
    <source>
        <dbReference type="Proteomes" id="UP000054558"/>
    </source>
</evidence>
<protein>
    <submittedName>
        <fullName evidence="1">Dynamin related protein</fullName>
    </submittedName>
</protein>
<dbReference type="AlphaFoldDB" id="A0A1Y1II85"/>
<evidence type="ECO:0000313" key="1">
    <source>
        <dbReference type="EMBL" id="GAQ87858.1"/>
    </source>
</evidence>